<dbReference type="GO" id="GO:0003730">
    <property type="term" value="F:mRNA 3'-UTR binding"/>
    <property type="evidence" value="ECO:0007669"/>
    <property type="project" value="TreeGrafter"/>
</dbReference>
<organism evidence="4 5">
    <name type="scientific">Hermetia illucens</name>
    <name type="common">Black soldier fly</name>
    <dbReference type="NCBI Taxonomy" id="343691"/>
    <lineage>
        <taxon>Eukaryota</taxon>
        <taxon>Metazoa</taxon>
        <taxon>Ecdysozoa</taxon>
        <taxon>Arthropoda</taxon>
        <taxon>Hexapoda</taxon>
        <taxon>Insecta</taxon>
        <taxon>Pterygota</taxon>
        <taxon>Neoptera</taxon>
        <taxon>Endopterygota</taxon>
        <taxon>Diptera</taxon>
        <taxon>Brachycera</taxon>
        <taxon>Stratiomyomorpha</taxon>
        <taxon>Stratiomyidae</taxon>
        <taxon>Hermetiinae</taxon>
        <taxon>Hermetia</taxon>
    </lineage>
</organism>
<dbReference type="Gene3D" id="1.25.40.10">
    <property type="entry name" value="Tetratricopeptide repeat domain"/>
    <property type="match status" value="1"/>
</dbReference>
<dbReference type="OrthoDB" id="767661at2759"/>
<evidence type="ECO:0000256" key="2">
    <source>
        <dbReference type="PROSITE-ProRule" id="PRU00708"/>
    </source>
</evidence>
<dbReference type="Pfam" id="PF23276">
    <property type="entry name" value="TPR_24"/>
    <property type="match status" value="1"/>
</dbReference>
<dbReference type="GO" id="GO:0005634">
    <property type="term" value="C:nucleus"/>
    <property type="evidence" value="ECO:0007669"/>
    <property type="project" value="TreeGrafter"/>
</dbReference>
<dbReference type="PROSITE" id="PS51375">
    <property type="entry name" value="PPR"/>
    <property type="match status" value="1"/>
</dbReference>
<reference evidence="4 5" key="1">
    <citation type="submission" date="2020-11" db="EMBL/GenBank/DDBJ databases">
        <authorList>
            <person name="Wallbank WR R."/>
            <person name="Pardo Diaz C."/>
            <person name="Kozak K."/>
            <person name="Martin S."/>
            <person name="Jiggins C."/>
            <person name="Moest M."/>
            <person name="Warren A I."/>
            <person name="Generalovic N T."/>
            <person name="Byers J.R.P. K."/>
            <person name="Montejo-Kovacevich G."/>
            <person name="Yen C E."/>
        </authorList>
    </citation>
    <scope>NUCLEOTIDE SEQUENCE [LARGE SCALE GENOMIC DNA]</scope>
</reference>
<dbReference type="Pfam" id="PF01535">
    <property type="entry name" value="PPR"/>
    <property type="match status" value="1"/>
</dbReference>
<name>A0A7R8YV04_HERIL</name>
<feature type="domain" description="Pentatricopeptide repeat-containing protein-mitochondrial" evidence="3">
    <location>
        <begin position="174"/>
        <end position="264"/>
    </location>
</feature>
<gene>
    <name evidence="4" type="ORF">HERILL_LOCUS9500</name>
</gene>
<evidence type="ECO:0000259" key="3">
    <source>
        <dbReference type="Pfam" id="PF23276"/>
    </source>
</evidence>
<dbReference type="EMBL" id="LR899012">
    <property type="protein sequence ID" value="CAD7086752.1"/>
    <property type="molecule type" value="Genomic_DNA"/>
</dbReference>
<accession>A0A7R8YV04</accession>
<feature type="repeat" description="PPR" evidence="2">
    <location>
        <begin position="201"/>
        <end position="235"/>
    </location>
</feature>
<dbReference type="InterPro" id="IPR011990">
    <property type="entry name" value="TPR-like_helical_dom_sf"/>
</dbReference>
<keyword evidence="5" id="KW-1185">Reference proteome</keyword>
<evidence type="ECO:0000313" key="5">
    <source>
        <dbReference type="Proteomes" id="UP000594454"/>
    </source>
</evidence>
<dbReference type="GO" id="GO:0070129">
    <property type="term" value="P:regulation of mitochondrial translation"/>
    <property type="evidence" value="ECO:0007669"/>
    <property type="project" value="TreeGrafter"/>
</dbReference>
<evidence type="ECO:0000313" key="4">
    <source>
        <dbReference type="EMBL" id="CAD7086752.1"/>
    </source>
</evidence>
<dbReference type="InParanoid" id="A0A7R8YV04"/>
<dbReference type="InterPro" id="IPR002885">
    <property type="entry name" value="PPR_rpt"/>
</dbReference>
<evidence type="ECO:0000256" key="1">
    <source>
        <dbReference type="ARBA" id="ARBA00022737"/>
    </source>
</evidence>
<dbReference type="Proteomes" id="UP000594454">
    <property type="component" value="Chromosome 4"/>
</dbReference>
<sequence>MASQLFRNCLKLNRNLARLCVAGKRWDPRKVTPARIGLYRRYCIAVDAKDDEALKLDNATFDQLRREIQNNGFINHKLFEKLIGTTSPKDISDEEAVLLITSCAHFFPTASYMEKINLFRKTWDQLKKDIKLNRKHYLCALEVFRANKFPFAEYQMMLKDLALEMDQEMFEGLIGLACEHGDMDEATTILAIMKEKNYPITENVFNSLILGYSRSGDVRNCDNVVATMVAADMEPSHKTYTELIKAYVENHESDKAIQLLKEHKGTLKIDGLVGIMKTAALHESADVVKEVITMLPSEMVDVLEVPDQIRVICTELVFGGKVDSAFLVVNHFPTPKFSENQDTDKFGKSLISDLIRTRQTPAKTIEICKKLIESGKNQRALHVASEIALRRDPEMGLEYLKALGEVEELRPHYFWPLILYRAGQQGEVGVINVLKEMAKLNVEIDYETMSSYVFPRTSVTCKNVKNAITTLEDAGLKTSQILTPFIAYLLLQQRFEDIGWILQTYHSKIETDMLIKSLINVASNLRVAKNSGQFSKVIAMLQAKSSNPKADLPGEVLLEIIGNNRRISNPEVVTNLVNEFKMAGVKMSFEAADSLKTFLGSSKKDDNNLKGMVTKGLNLRQSEKLGTHPRDMSLEELEYHLIELENKGMNTRGVLRRTLQLAVREGKYQRAQEIHKKCLDLNVQRSPGMIASVFEMNVKLGNMEGATNTIQELKKAYPGFQLDEHKVIDYATLLVKNGKIKDAKAILKQRASATKIMGGEYVSKNVWELLNACAHYAAQSDPKNDRNLTRDLLEYLNTLGYCAFSNVHLGTIIREYLLKKDIFKAVTEFRRIANQYRKTPLQLELMSELVRLSSAPGNEHYHSLLQEVVREATKIHGALNTNINLILAIAESGTQSQLRKLLIDPQFKFNEDNLMRNCEHLSGAGKINVLLKLAKATRGLGHIIKEQDLYNILLNTFVRENNHASAIELFDRLEADDDFKISQDFVRSLVDLLKRNNLQIPSNVALRAQVM</sequence>
<dbReference type="InterPro" id="IPR057027">
    <property type="entry name" value="TPR_mt"/>
</dbReference>
<proteinExistence type="predicted"/>
<dbReference type="GO" id="GO:0005739">
    <property type="term" value="C:mitochondrion"/>
    <property type="evidence" value="ECO:0007669"/>
    <property type="project" value="TreeGrafter"/>
</dbReference>
<dbReference type="InterPro" id="IPR033490">
    <property type="entry name" value="LRP130"/>
</dbReference>
<keyword evidence="1" id="KW-0677">Repeat</keyword>
<dbReference type="OMA" id="KNCEHLG"/>
<dbReference type="PANTHER" id="PTHR46669">
    <property type="entry name" value="LEUCINE-RICH PPR MOTIF-CONTAINING PROTEIN, MITOCHONDRIAL"/>
    <property type="match status" value="1"/>
</dbReference>
<dbReference type="AlphaFoldDB" id="A0A7R8YV04"/>
<dbReference type="PANTHER" id="PTHR46669:SF2">
    <property type="entry name" value="EG:BACN32G11.3 PROTEIN"/>
    <property type="match status" value="1"/>
</dbReference>
<protein>
    <recommendedName>
        <fullName evidence="3">Pentatricopeptide repeat-containing protein-mitochondrial domain-containing protein</fullName>
    </recommendedName>
</protein>
<dbReference type="FunCoup" id="A0A7R8YV04">
    <property type="interactions" value="204"/>
</dbReference>